<dbReference type="RefSeq" id="WP_050375271.1">
    <property type="nucleotide sequence ID" value="NZ_KQ257834.1"/>
</dbReference>
<feature type="signal peptide" evidence="1">
    <location>
        <begin position="1"/>
        <end position="27"/>
    </location>
</feature>
<sequence>MKHLRKTLTVVVAATALCTAFTTPAQAARGTFAYYYLNGGWPPGNHLPDPEDNHCYNTPWEATQATNSTDRVAILYRGRDCQAAETVAFYESGMRGPENFNSVKFQVRWW</sequence>
<dbReference type="OrthoDB" id="4323442at2"/>
<dbReference type="PATRIC" id="fig|42234.21.peg.8640"/>
<evidence type="ECO:0000256" key="1">
    <source>
        <dbReference type="SAM" id="SignalP"/>
    </source>
</evidence>
<dbReference type="AlphaFoldDB" id="A0A0L0JH43"/>
<evidence type="ECO:0000313" key="3">
    <source>
        <dbReference type="Proteomes" id="UP000037151"/>
    </source>
</evidence>
<evidence type="ECO:0000313" key="2">
    <source>
        <dbReference type="EMBL" id="KND24665.1"/>
    </source>
</evidence>
<dbReference type="EMBL" id="JPPY01000239">
    <property type="protein sequence ID" value="KND24665.1"/>
    <property type="molecule type" value="Genomic_DNA"/>
</dbReference>
<reference evidence="3" key="1">
    <citation type="submission" date="2014-07" db="EMBL/GenBank/DDBJ databases">
        <title>Genome sequencing of plant-pathogenic Streptomyces species.</title>
        <authorList>
            <person name="Harrison J."/>
            <person name="Sapp M."/>
            <person name="Thwaites R."/>
            <person name="Studholme D.J."/>
        </authorList>
    </citation>
    <scope>NUCLEOTIDE SEQUENCE [LARGE SCALE GENOMIC DNA]</scope>
    <source>
        <strain evidence="3">NCPPB 4445</strain>
    </source>
</reference>
<dbReference type="Proteomes" id="UP000037151">
    <property type="component" value="Unassembled WGS sequence"/>
</dbReference>
<protein>
    <submittedName>
        <fullName evidence="2">Uncharacterized protein</fullName>
    </submittedName>
</protein>
<feature type="chain" id="PRO_5005541417" evidence="1">
    <location>
        <begin position="28"/>
        <end position="110"/>
    </location>
</feature>
<gene>
    <name evidence="2" type="ORF">IQ63_42050</name>
</gene>
<proteinExistence type="predicted"/>
<comment type="caution">
    <text evidence="2">The sequence shown here is derived from an EMBL/GenBank/DDBJ whole genome shotgun (WGS) entry which is preliminary data.</text>
</comment>
<keyword evidence="1" id="KW-0732">Signal</keyword>
<name>A0A0L0JH43_9ACTN</name>
<accession>A0A0L0JH43</accession>
<organism evidence="2 3">
    <name type="scientific">Streptomyces acidiscabies</name>
    <dbReference type="NCBI Taxonomy" id="42234"/>
    <lineage>
        <taxon>Bacteria</taxon>
        <taxon>Bacillati</taxon>
        <taxon>Actinomycetota</taxon>
        <taxon>Actinomycetes</taxon>
        <taxon>Kitasatosporales</taxon>
        <taxon>Streptomycetaceae</taxon>
        <taxon>Streptomyces</taxon>
    </lineage>
</organism>